<comment type="caution">
    <text evidence="10">The sequence shown here is derived from an EMBL/GenBank/DDBJ whole genome shotgun (WGS) entry which is preliminary data.</text>
</comment>
<feature type="compositionally biased region" description="Low complexity" evidence="7">
    <location>
        <begin position="669"/>
        <end position="685"/>
    </location>
</feature>
<feature type="domain" description="MADS-box" evidence="8">
    <location>
        <begin position="1"/>
        <end position="61"/>
    </location>
</feature>
<dbReference type="EMBL" id="LWDD02000741">
    <property type="protein sequence ID" value="KAE8256843.1"/>
    <property type="molecule type" value="Genomic_DNA"/>
</dbReference>
<evidence type="ECO:0000256" key="2">
    <source>
        <dbReference type="ARBA" id="ARBA00023015"/>
    </source>
</evidence>
<dbReference type="SUPFAM" id="SSF55455">
    <property type="entry name" value="SRF-like"/>
    <property type="match status" value="1"/>
</dbReference>
<feature type="region of interest" description="Disordered" evidence="7">
    <location>
        <begin position="429"/>
        <end position="450"/>
    </location>
</feature>
<protein>
    <recommendedName>
        <fullName evidence="8">MADS-box domain-containing protein</fullName>
    </recommendedName>
</protein>
<evidence type="ECO:0000256" key="6">
    <source>
        <dbReference type="ARBA" id="ARBA00025805"/>
    </source>
</evidence>
<dbReference type="Gene3D" id="3.40.1810.10">
    <property type="entry name" value="Transcription factor, MADS-box"/>
    <property type="match status" value="1"/>
</dbReference>
<dbReference type="GO" id="GO:0005634">
    <property type="term" value="C:nucleus"/>
    <property type="evidence" value="ECO:0007669"/>
    <property type="project" value="UniProtKB-SubCell"/>
</dbReference>
<feature type="compositionally biased region" description="Polar residues" evidence="7">
    <location>
        <begin position="783"/>
        <end position="792"/>
    </location>
</feature>
<feature type="region of interest" description="Disordered" evidence="7">
    <location>
        <begin position="662"/>
        <end position="724"/>
    </location>
</feature>
<proteinExistence type="inferred from homology"/>
<evidence type="ECO:0000313" key="12">
    <source>
        <dbReference type="Proteomes" id="UP000836402"/>
    </source>
</evidence>
<feature type="compositionally biased region" description="Polar residues" evidence="7">
    <location>
        <begin position="714"/>
        <end position="724"/>
    </location>
</feature>
<dbReference type="GO" id="GO:0046983">
    <property type="term" value="F:protein dimerization activity"/>
    <property type="evidence" value="ECO:0007669"/>
    <property type="project" value="InterPro"/>
</dbReference>
<dbReference type="PRINTS" id="PR00404">
    <property type="entry name" value="MADSDOMAIN"/>
</dbReference>
<organism evidence="10 11">
    <name type="scientific">Tilletia caries</name>
    <name type="common">wheat bunt fungus</name>
    <dbReference type="NCBI Taxonomy" id="13290"/>
    <lineage>
        <taxon>Eukaryota</taxon>
        <taxon>Fungi</taxon>
        <taxon>Dikarya</taxon>
        <taxon>Basidiomycota</taxon>
        <taxon>Ustilaginomycotina</taxon>
        <taxon>Exobasidiomycetes</taxon>
        <taxon>Tilletiales</taxon>
        <taxon>Tilletiaceae</taxon>
        <taxon>Tilletia</taxon>
    </lineage>
</organism>
<keyword evidence="5" id="KW-0539">Nucleus</keyword>
<dbReference type="EMBL" id="CAJHJG010004917">
    <property type="protein sequence ID" value="CAD6945880.1"/>
    <property type="molecule type" value="Genomic_DNA"/>
</dbReference>
<evidence type="ECO:0000256" key="3">
    <source>
        <dbReference type="ARBA" id="ARBA00023125"/>
    </source>
</evidence>
<keyword evidence="12" id="KW-1185">Reference proteome</keyword>
<dbReference type="PROSITE" id="PS50066">
    <property type="entry name" value="MADS_BOX_2"/>
    <property type="match status" value="1"/>
</dbReference>
<evidence type="ECO:0000256" key="4">
    <source>
        <dbReference type="ARBA" id="ARBA00023163"/>
    </source>
</evidence>
<evidence type="ECO:0000256" key="7">
    <source>
        <dbReference type="SAM" id="MobiDB-lite"/>
    </source>
</evidence>
<dbReference type="CDD" id="cd00265">
    <property type="entry name" value="MADS_MEF2_like"/>
    <property type="match status" value="1"/>
</dbReference>
<keyword evidence="4" id="KW-0804">Transcription</keyword>
<keyword evidence="2" id="KW-0805">Transcription regulation</keyword>
<dbReference type="GO" id="GO:0045944">
    <property type="term" value="P:positive regulation of transcription by RNA polymerase II"/>
    <property type="evidence" value="ECO:0007669"/>
    <property type="project" value="InterPro"/>
</dbReference>
<sequence length="813" mass="84208">MGRKKIKIARIEDERSRQVTFLKRRNGVMKKAHELAVLTGSDVGLIIFNGQGKLSEFCSGDMRTLLHRYSQYSGPAETRGPQFYENLSRDKEDDDDDDDQDTVSFSAGPSTSLGSRTSSAMDAGMTSSSTQFGSGATSASTSSMGTDLRLVQPMDPPSGAFGLPFGLRSSMGDIHDTKSMASSGHPNPTRFGPITHAMPSDVGGASGMSPLSFNSSRASSIAGHMSGITFGTSLHQRLQDAVFDFDQPTALPSTSQFGMNSHTQNQHYHQLQQQQQQMSSSSLAARRSSFPTQHVDHSMLAGPQIVRPATSAGGIQPSLHAMAPAASPFSGFSFQSFQPNPSPMTTMAPTMSGSHAPPSAWHNLTGPFTAPTSNFSQFGGMPSRPQLFSTSSDSRMPSSTTLMQHDSTFGADQDTSQANLVENINQAYKKRKQSGSDWPTGSTTSAAAPLRFSASIPTQYQDQRSSGNASALSSLNMPLTRQSSFSSAMGMSATPGSGGAAPLPFGDSQFNFNAHAVAGGLPHGGLHHTASSSSAGSSISPVSTGTSAPGVTASVSSAPSSSFDSPSLASGGKIEATSYVSSHGAGGTSTLLTGIGQADMAPVPTGMNFSNTSSISGDDAGPPMGAVGSGSTGSVAGLSADTSLEVGMDLGQFMGRMMSQHAAENLASHHQQQQQQQNQQYPFQLQHHDPSSEQPQPSLLQAPVDAPSSDEQSDAPSSDATATMSGAEHLQFSPQITDGFSNGDVHAQVGSGDFGILAGQSAAASAMAAPPNVMSSYGAPRYSDNTTATGSASALPGYTEMQTSETQSSGSQN</sequence>
<dbReference type="InterPro" id="IPR033896">
    <property type="entry name" value="MEF2-like_N"/>
</dbReference>
<feature type="compositionally biased region" description="Low complexity" evidence="7">
    <location>
        <begin position="270"/>
        <end position="281"/>
    </location>
</feature>
<feature type="region of interest" description="Disordered" evidence="7">
    <location>
        <begin position="525"/>
        <end position="569"/>
    </location>
</feature>
<feature type="region of interest" description="Disordered" evidence="7">
    <location>
        <begin position="73"/>
        <end position="152"/>
    </location>
</feature>
<feature type="region of interest" description="Disordered" evidence="7">
    <location>
        <begin position="771"/>
        <end position="813"/>
    </location>
</feature>
<dbReference type="GO" id="GO:0000977">
    <property type="term" value="F:RNA polymerase II transcription regulatory region sequence-specific DNA binding"/>
    <property type="evidence" value="ECO:0007669"/>
    <property type="project" value="InterPro"/>
</dbReference>
<dbReference type="Proteomes" id="UP000077671">
    <property type="component" value="Unassembled WGS sequence"/>
</dbReference>
<comment type="similarity">
    <text evidence="6">Belongs to the MEF2 family.</text>
</comment>
<evidence type="ECO:0000313" key="10">
    <source>
        <dbReference type="EMBL" id="KAE8256843.1"/>
    </source>
</evidence>
<evidence type="ECO:0000256" key="1">
    <source>
        <dbReference type="ARBA" id="ARBA00004123"/>
    </source>
</evidence>
<dbReference type="InterPro" id="IPR050142">
    <property type="entry name" value="MADS-box/MEF2_TF"/>
</dbReference>
<feature type="region of interest" description="Disordered" evidence="7">
    <location>
        <begin position="253"/>
        <end position="281"/>
    </location>
</feature>
<dbReference type="InterPro" id="IPR002100">
    <property type="entry name" value="TF_MADSbox"/>
</dbReference>
<feature type="compositionally biased region" description="Polar residues" evidence="7">
    <location>
        <begin position="102"/>
        <end position="120"/>
    </location>
</feature>
<reference evidence="10" key="2">
    <citation type="journal article" date="2019" name="IMA Fungus">
        <title>Genome sequencing and comparison of five Tilletia species to identify candidate genes for the detection of regulated species infecting wheat.</title>
        <authorList>
            <person name="Nguyen H.D.T."/>
            <person name="Sultana T."/>
            <person name="Kesanakurti P."/>
            <person name="Hambleton S."/>
        </authorList>
    </citation>
    <scope>NUCLEOTIDE SEQUENCE</scope>
    <source>
        <strain evidence="10">DAOMC 238032</strain>
    </source>
</reference>
<feature type="compositionally biased region" description="Low complexity" evidence="7">
    <location>
        <begin position="531"/>
        <end position="569"/>
    </location>
</feature>
<evidence type="ECO:0000313" key="9">
    <source>
        <dbReference type="EMBL" id="CAD6945880.1"/>
    </source>
</evidence>
<evidence type="ECO:0000256" key="5">
    <source>
        <dbReference type="ARBA" id="ARBA00023242"/>
    </source>
</evidence>
<evidence type="ECO:0000313" key="11">
    <source>
        <dbReference type="Proteomes" id="UP000077671"/>
    </source>
</evidence>
<dbReference type="PROSITE" id="PS00350">
    <property type="entry name" value="MADS_BOX_1"/>
    <property type="match status" value="1"/>
</dbReference>
<accession>A0A177U746</accession>
<feature type="compositionally biased region" description="Low complexity" evidence="7">
    <location>
        <begin position="126"/>
        <end position="146"/>
    </location>
</feature>
<reference evidence="10" key="1">
    <citation type="submission" date="2016-04" db="EMBL/GenBank/DDBJ databases">
        <authorList>
            <person name="Nguyen H.D."/>
            <person name="Kesanakurti P."/>
            <person name="Cullis J."/>
            <person name="Levesque C.A."/>
            <person name="Hambleton S."/>
        </authorList>
    </citation>
    <scope>NUCLEOTIDE SEQUENCE</scope>
    <source>
        <strain evidence="10">DAOMC 238032</strain>
    </source>
</reference>
<comment type="subcellular location">
    <subcellularLocation>
        <location evidence="1">Nucleus</location>
    </subcellularLocation>
</comment>
<dbReference type="AlphaFoldDB" id="A0A177U746"/>
<reference evidence="9" key="3">
    <citation type="submission" date="2020-10" db="EMBL/GenBank/DDBJ databases">
        <authorList>
            <person name="Sedaghatjoo S."/>
        </authorList>
    </citation>
    <scope>NUCLEOTIDE SEQUENCE</scope>
    <source>
        <strain evidence="9">AZH3</strain>
    </source>
</reference>
<dbReference type="Proteomes" id="UP000836402">
    <property type="component" value="Unassembled WGS sequence"/>
</dbReference>
<feature type="compositionally biased region" description="Acidic residues" evidence="7">
    <location>
        <begin position="92"/>
        <end position="101"/>
    </location>
</feature>
<dbReference type="InterPro" id="IPR036879">
    <property type="entry name" value="TF_MADSbox_sf"/>
</dbReference>
<dbReference type="PANTHER" id="PTHR48019">
    <property type="entry name" value="SERUM RESPONSE FACTOR HOMOLOG"/>
    <property type="match status" value="1"/>
</dbReference>
<dbReference type="SMART" id="SM00432">
    <property type="entry name" value="MADS"/>
    <property type="match status" value="1"/>
</dbReference>
<feature type="region of interest" description="Disordered" evidence="7">
    <location>
        <begin position="611"/>
        <end position="634"/>
    </location>
</feature>
<feature type="compositionally biased region" description="Polar residues" evidence="7">
    <location>
        <begin position="800"/>
        <end position="813"/>
    </location>
</feature>
<gene>
    <name evidence="10" type="ORF">A4X03_0g5000</name>
    <name evidence="9" type="ORF">JKIAZH3_G9632</name>
</gene>
<evidence type="ECO:0000259" key="8">
    <source>
        <dbReference type="PROSITE" id="PS50066"/>
    </source>
</evidence>
<dbReference type="Pfam" id="PF00319">
    <property type="entry name" value="SRF-TF"/>
    <property type="match status" value="1"/>
</dbReference>
<feature type="compositionally biased region" description="Polar residues" evidence="7">
    <location>
        <begin position="435"/>
        <end position="446"/>
    </location>
</feature>
<keyword evidence="3" id="KW-0238">DNA-binding</keyword>
<name>A0A177U746_9BASI</name>
<feature type="compositionally biased region" description="Polar residues" evidence="7">
    <location>
        <begin position="253"/>
        <end position="269"/>
    </location>
</feature>